<dbReference type="SUPFAM" id="SSF47473">
    <property type="entry name" value="EF-hand"/>
    <property type="match status" value="1"/>
</dbReference>
<protein>
    <recommendedName>
        <fullName evidence="2">EF-hand domain-containing protein</fullName>
    </recommendedName>
</protein>
<feature type="domain" description="EF-hand" evidence="2">
    <location>
        <begin position="8"/>
        <end position="43"/>
    </location>
</feature>
<evidence type="ECO:0000313" key="3">
    <source>
        <dbReference type="EMBL" id="CAI9922876.1"/>
    </source>
</evidence>
<evidence type="ECO:0000256" key="1">
    <source>
        <dbReference type="ARBA" id="ARBA00022837"/>
    </source>
</evidence>
<feature type="domain" description="EF-hand" evidence="2">
    <location>
        <begin position="44"/>
        <end position="79"/>
    </location>
</feature>
<dbReference type="EMBL" id="CAXDID020000261">
    <property type="protein sequence ID" value="CAL6066460.1"/>
    <property type="molecule type" value="Genomic_DNA"/>
</dbReference>
<comment type="caution">
    <text evidence="3">The sequence shown here is derived from an EMBL/GenBank/DDBJ whole genome shotgun (WGS) entry which is preliminary data.</text>
</comment>
<dbReference type="Pfam" id="PF13499">
    <property type="entry name" value="EF-hand_7"/>
    <property type="match status" value="1"/>
</dbReference>
<dbReference type="SMART" id="SM00054">
    <property type="entry name" value="EFh"/>
    <property type="match status" value="2"/>
</dbReference>
<evidence type="ECO:0000313" key="4">
    <source>
        <dbReference type="EMBL" id="CAL6066460.1"/>
    </source>
</evidence>
<gene>
    <name evidence="3" type="ORF">HINF_LOCUS10521</name>
    <name evidence="4" type="ORF">HINF_LOCUS52371</name>
</gene>
<keyword evidence="1" id="KW-0106">Calcium</keyword>
<sequence>MGNDTSNLDPAVISRAFKMYDDNEDGKIESSEFCASLNNQGFHVDEKLCQLCFSLVDTDGSNYIDQKEFHNFFVAYTKLENPDIYDLIGCAADVNGDDTIDGKELKRVLDFKHVKVVEEMNKKSMNKTELKRINYQTHTQGWFWCAFQILVHKNHFLRMRTTFAALGCAKFILVRNLRTKTTPTHTSFNAIIVTILTRFIYLQQNRAHRLLQLFIICTPCVTQRKTIVQVIFGSYWQNRMQLTAARAEYHSFFIQPC</sequence>
<dbReference type="PROSITE" id="PS50222">
    <property type="entry name" value="EF_HAND_2"/>
    <property type="match status" value="2"/>
</dbReference>
<dbReference type="AlphaFoldDB" id="A0AA86NPI1"/>
<keyword evidence="5" id="KW-1185">Reference proteome</keyword>
<dbReference type="CDD" id="cd00051">
    <property type="entry name" value="EFh"/>
    <property type="match status" value="1"/>
</dbReference>
<reference evidence="4 5" key="2">
    <citation type="submission" date="2024-07" db="EMBL/GenBank/DDBJ databases">
        <authorList>
            <person name="Akdeniz Z."/>
        </authorList>
    </citation>
    <scope>NUCLEOTIDE SEQUENCE [LARGE SCALE GENOMIC DNA]</scope>
</reference>
<evidence type="ECO:0000259" key="2">
    <source>
        <dbReference type="PROSITE" id="PS50222"/>
    </source>
</evidence>
<dbReference type="EMBL" id="CATOUU010000264">
    <property type="protein sequence ID" value="CAI9922876.1"/>
    <property type="molecule type" value="Genomic_DNA"/>
</dbReference>
<proteinExistence type="predicted"/>
<dbReference type="Proteomes" id="UP001642409">
    <property type="component" value="Unassembled WGS sequence"/>
</dbReference>
<name>A0AA86NPI1_9EUKA</name>
<dbReference type="Gene3D" id="1.10.238.10">
    <property type="entry name" value="EF-hand"/>
    <property type="match status" value="1"/>
</dbReference>
<accession>A0AA86NPI1</accession>
<dbReference type="PROSITE" id="PS00018">
    <property type="entry name" value="EF_HAND_1"/>
    <property type="match status" value="3"/>
</dbReference>
<dbReference type="InterPro" id="IPR018247">
    <property type="entry name" value="EF_Hand_1_Ca_BS"/>
</dbReference>
<reference evidence="3" key="1">
    <citation type="submission" date="2023-06" db="EMBL/GenBank/DDBJ databases">
        <authorList>
            <person name="Kurt Z."/>
        </authorList>
    </citation>
    <scope>NUCLEOTIDE SEQUENCE</scope>
</reference>
<dbReference type="InterPro" id="IPR002048">
    <property type="entry name" value="EF_hand_dom"/>
</dbReference>
<dbReference type="GO" id="GO:0005509">
    <property type="term" value="F:calcium ion binding"/>
    <property type="evidence" value="ECO:0007669"/>
    <property type="project" value="InterPro"/>
</dbReference>
<dbReference type="InterPro" id="IPR011992">
    <property type="entry name" value="EF-hand-dom_pair"/>
</dbReference>
<organism evidence="3">
    <name type="scientific">Hexamita inflata</name>
    <dbReference type="NCBI Taxonomy" id="28002"/>
    <lineage>
        <taxon>Eukaryota</taxon>
        <taxon>Metamonada</taxon>
        <taxon>Diplomonadida</taxon>
        <taxon>Hexamitidae</taxon>
        <taxon>Hexamitinae</taxon>
        <taxon>Hexamita</taxon>
    </lineage>
</organism>
<evidence type="ECO:0000313" key="5">
    <source>
        <dbReference type="Proteomes" id="UP001642409"/>
    </source>
</evidence>